<sequence>MICNERASVDTQYDTLKAKEEAALELFTQQIQDLKSNQLDMDDSKGERDNLLQKTEGTLEEARISADKRKAMQDEMAIAMLHEKTQHEEEVHNVKMQHKEEVWGICGKYKKEL</sequence>
<evidence type="ECO:0000313" key="2">
    <source>
        <dbReference type="Proteomes" id="UP000288216"/>
    </source>
</evidence>
<comment type="caution">
    <text evidence="1">The sequence shown here is derived from an EMBL/GenBank/DDBJ whole genome shotgun (WGS) entry which is preliminary data.</text>
</comment>
<dbReference type="EMBL" id="BFAA01000094">
    <property type="protein sequence ID" value="GCB65877.1"/>
    <property type="molecule type" value="Genomic_DNA"/>
</dbReference>
<name>A0A401NYC4_SCYTO</name>
<reference evidence="1 2" key="1">
    <citation type="journal article" date="2018" name="Nat. Ecol. Evol.">
        <title>Shark genomes provide insights into elasmobranch evolution and the origin of vertebrates.</title>
        <authorList>
            <person name="Hara Y"/>
            <person name="Yamaguchi K"/>
            <person name="Onimaru K"/>
            <person name="Kadota M"/>
            <person name="Koyanagi M"/>
            <person name="Keeley SD"/>
            <person name="Tatsumi K"/>
            <person name="Tanaka K"/>
            <person name="Motone F"/>
            <person name="Kageyama Y"/>
            <person name="Nozu R"/>
            <person name="Adachi N"/>
            <person name="Nishimura O"/>
            <person name="Nakagawa R"/>
            <person name="Tanegashima C"/>
            <person name="Kiyatake I"/>
            <person name="Matsumoto R"/>
            <person name="Murakumo K"/>
            <person name="Nishida K"/>
            <person name="Terakita A"/>
            <person name="Kuratani S"/>
            <person name="Sato K"/>
            <person name="Hyodo S Kuraku.S."/>
        </authorList>
    </citation>
    <scope>NUCLEOTIDE SEQUENCE [LARGE SCALE GENOMIC DNA]</scope>
</reference>
<dbReference type="AlphaFoldDB" id="A0A401NYC4"/>
<keyword evidence="2" id="KW-1185">Reference proteome</keyword>
<protein>
    <submittedName>
        <fullName evidence="1">Uncharacterized protein</fullName>
    </submittedName>
</protein>
<accession>A0A401NYC4</accession>
<gene>
    <name evidence="1" type="ORF">scyTo_0000482</name>
</gene>
<dbReference type="OrthoDB" id="6269447at2759"/>
<proteinExistence type="predicted"/>
<evidence type="ECO:0000313" key="1">
    <source>
        <dbReference type="EMBL" id="GCB65877.1"/>
    </source>
</evidence>
<organism evidence="1 2">
    <name type="scientific">Scyliorhinus torazame</name>
    <name type="common">Cloudy catshark</name>
    <name type="synonym">Catulus torazame</name>
    <dbReference type="NCBI Taxonomy" id="75743"/>
    <lineage>
        <taxon>Eukaryota</taxon>
        <taxon>Metazoa</taxon>
        <taxon>Chordata</taxon>
        <taxon>Craniata</taxon>
        <taxon>Vertebrata</taxon>
        <taxon>Chondrichthyes</taxon>
        <taxon>Elasmobranchii</taxon>
        <taxon>Galeomorphii</taxon>
        <taxon>Galeoidea</taxon>
        <taxon>Carcharhiniformes</taxon>
        <taxon>Scyliorhinidae</taxon>
        <taxon>Scyliorhinus</taxon>
    </lineage>
</organism>
<dbReference type="Proteomes" id="UP000288216">
    <property type="component" value="Unassembled WGS sequence"/>
</dbReference>